<gene>
    <name evidence="4" type="ORF">BSL78_25221</name>
</gene>
<feature type="coiled-coil region" evidence="2">
    <location>
        <begin position="798"/>
        <end position="850"/>
    </location>
</feature>
<evidence type="ECO:0000313" key="5">
    <source>
        <dbReference type="Proteomes" id="UP000230750"/>
    </source>
</evidence>
<dbReference type="Proteomes" id="UP000230750">
    <property type="component" value="Unassembled WGS sequence"/>
</dbReference>
<protein>
    <submittedName>
        <fullName evidence="4">Putative dystonin isoform X1</fullName>
    </submittedName>
</protein>
<evidence type="ECO:0000256" key="1">
    <source>
        <dbReference type="ARBA" id="ARBA00022737"/>
    </source>
</evidence>
<dbReference type="Gene3D" id="1.20.58.60">
    <property type="match status" value="9"/>
</dbReference>
<sequence>MTGQTFLNNAKNYKEELADFRSSTLPRQFSQTFSQAPESNIIREKLANLNNGYERLKSLCLDHRDHLADIHDKQQKYLRSVDPTLPWLEQTYATLRNLLQEPIAAEPREVQEQIDQLKVIGDELMVHAKDIDRIRESGRDFSEAHDDIKKDVQNDIRDMAEKFSDIESMFADRSNLLQTALSESHDLQSNLEGLLQWLTEAEVTLDRLQNKTTISMRRDFLNDHNQQYKKLQGDIDSHRSSIDAVTKAAAKLLHSSEPSVARAIQNKLDSLNSRYEHLIGPVQDGCRFTQSLNDQLRRLEEEIDNLEDWLLPSLVSLQAPDFQRMDLADQTMELQNIGSQESSHRSQYNNIHQIGEDLLKERNVNDLSPIQHMLQNVDENWQTLQHFLEYRNKQLEDRRAAQEQYNGRLKEVSSWLVATEKQFASLQSVAKDFDTIKIQYDHLKPLRREVNEYRPSIDELNECGTKLDVLLSTEQVAPARTNRRSTQISSTPKKEQDPTRKRMRRQFEDADISGLIEEETDIHRQLTEVNRRYNTLDAKIDERDDELDTAMALTERTKPVESLLTWAQTTEVHLAQTMSVVTHATINDIETLRGDLDNIKRVEEEIVSSHAPVAESCMGAEQLIRERSKKLRPEQQESLQSKKSDLRTKYDRLSTEVRSKKQELEYTINRLTEEREQQTTLGHRLNDARRNLRELLDWMSQTEQKLGVQQPISEQIKPLNTQVERHIDLRDDIVAHELPISQVQNDITMLVREFTNRMDPSTLRELEEGRDGLKKRMDVINLVSLTRLNKLTSGQDDLEKYREEFEEFETWMKEAERNHEQLMRGTARDYHSIKEQIEEEKELIEDVNDHKGDLKFINRAGQKLIDSSREYKQSLIDFRTKNLPSQMNRTFAETPDSNIIKDELADVYERYTRLKAQSRDHYKKMKDLADKHQKYDGVARTVLPWITEAYQKLVSEVQEPVAAEPDIIQSQMETVKALHDDIVLHSKDVTKMKDFGKELAQTQDSVKDSVLNDVRDVSEKYSTMEAELAERSNQLQSALAQSHSVQESLDSLIRWLDQAEKATNRVLNASIIVRKETLLELVQEQKVICPDRHRHHKHPVDAVNEAAAALMKTSDPENARNVRAKLENLNTRYGKISGSTHHLGEYLQKLVEKVNKLQIDVDDFEDWLLPMIQRLEAKELSRMDLLELGSRLMELKQEIDEYRYLFQDLKRLASEITRDPKASDTTRVSDTITNLSKNWEVLEALLQKVTDWLEKMENKVDRLPSISIDPDAIQQQMDACEPLQNDYENFNSRIDEVNHQGLTLETLSQDPDLPSSKVSPVRRSKHYLSKMSDSRSVETRSTGSRRSSIGSELEQPSFMLEDGMSETQRQLSDINDRYQMLGDKLADRGLTWRTH</sequence>
<dbReference type="OrthoDB" id="10064333at2759"/>
<dbReference type="InterPro" id="IPR002017">
    <property type="entry name" value="Spectrin_repeat"/>
</dbReference>
<feature type="compositionally biased region" description="Low complexity" evidence="3">
    <location>
        <begin position="1339"/>
        <end position="1352"/>
    </location>
</feature>
<dbReference type="SUPFAM" id="SSF46966">
    <property type="entry name" value="Spectrin repeat"/>
    <property type="match status" value="9"/>
</dbReference>
<keyword evidence="5" id="KW-1185">Reference proteome</keyword>
<reference evidence="4 5" key="1">
    <citation type="journal article" date="2017" name="PLoS Biol.">
        <title>The sea cucumber genome provides insights into morphological evolution and visceral regeneration.</title>
        <authorList>
            <person name="Zhang X."/>
            <person name="Sun L."/>
            <person name="Yuan J."/>
            <person name="Sun Y."/>
            <person name="Gao Y."/>
            <person name="Zhang L."/>
            <person name="Li S."/>
            <person name="Dai H."/>
            <person name="Hamel J.F."/>
            <person name="Liu C."/>
            <person name="Yu Y."/>
            <person name="Liu S."/>
            <person name="Lin W."/>
            <person name="Guo K."/>
            <person name="Jin S."/>
            <person name="Xu P."/>
            <person name="Storey K.B."/>
            <person name="Huan P."/>
            <person name="Zhang T."/>
            <person name="Zhou Y."/>
            <person name="Zhang J."/>
            <person name="Lin C."/>
            <person name="Li X."/>
            <person name="Xing L."/>
            <person name="Huo D."/>
            <person name="Sun M."/>
            <person name="Wang L."/>
            <person name="Mercier A."/>
            <person name="Li F."/>
            <person name="Yang H."/>
            <person name="Xiang J."/>
        </authorList>
    </citation>
    <scope>NUCLEOTIDE SEQUENCE [LARGE SCALE GENOMIC DNA]</scope>
    <source>
        <strain evidence="4">Shaxun</strain>
        <tissue evidence="4">Muscle</tissue>
    </source>
</reference>
<feature type="region of interest" description="Disordered" evidence="3">
    <location>
        <begin position="1306"/>
        <end position="1357"/>
    </location>
</feature>
<keyword evidence="2" id="KW-0175">Coiled coil</keyword>
<name>A0A2G8JQA0_STIJA</name>
<keyword evidence="1" id="KW-0677">Repeat</keyword>
<evidence type="ECO:0000256" key="3">
    <source>
        <dbReference type="SAM" id="MobiDB-lite"/>
    </source>
</evidence>
<organism evidence="4 5">
    <name type="scientific">Stichopus japonicus</name>
    <name type="common">Sea cucumber</name>
    <dbReference type="NCBI Taxonomy" id="307972"/>
    <lineage>
        <taxon>Eukaryota</taxon>
        <taxon>Metazoa</taxon>
        <taxon>Echinodermata</taxon>
        <taxon>Eleutherozoa</taxon>
        <taxon>Echinozoa</taxon>
        <taxon>Holothuroidea</taxon>
        <taxon>Aspidochirotacea</taxon>
        <taxon>Aspidochirotida</taxon>
        <taxon>Stichopodidae</taxon>
        <taxon>Apostichopus</taxon>
    </lineage>
</organism>
<dbReference type="PANTHER" id="PTHR11915">
    <property type="entry name" value="SPECTRIN/FILAMIN RELATED CYTOSKELETAL PROTEIN"/>
    <property type="match status" value="1"/>
</dbReference>
<feature type="compositionally biased region" description="Basic and acidic residues" evidence="3">
    <location>
        <begin position="492"/>
        <end position="505"/>
    </location>
</feature>
<comment type="caution">
    <text evidence="4">The sequence shown here is derived from an EMBL/GenBank/DDBJ whole genome shotgun (WGS) entry which is preliminary data.</text>
</comment>
<dbReference type="STRING" id="307972.A0A2G8JQA0"/>
<dbReference type="SMART" id="SM00150">
    <property type="entry name" value="SPEC"/>
    <property type="match status" value="10"/>
</dbReference>
<feature type="region of interest" description="Disordered" evidence="3">
    <location>
        <begin position="475"/>
        <end position="505"/>
    </location>
</feature>
<dbReference type="EMBL" id="MRZV01001427">
    <property type="protein sequence ID" value="PIK37944.1"/>
    <property type="molecule type" value="Genomic_DNA"/>
</dbReference>
<evidence type="ECO:0000313" key="4">
    <source>
        <dbReference type="EMBL" id="PIK37944.1"/>
    </source>
</evidence>
<accession>A0A2G8JQA0</accession>
<proteinExistence type="predicted"/>
<dbReference type="InterPro" id="IPR018159">
    <property type="entry name" value="Spectrin/alpha-actinin"/>
</dbReference>
<feature type="coiled-coil region" evidence="2">
    <location>
        <begin position="636"/>
        <end position="705"/>
    </location>
</feature>
<evidence type="ECO:0000256" key="2">
    <source>
        <dbReference type="SAM" id="Coils"/>
    </source>
</evidence>
<dbReference type="Pfam" id="PF00435">
    <property type="entry name" value="Spectrin"/>
    <property type="match status" value="4"/>
</dbReference>
<dbReference type="CDD" id="cd00176">
    <property type="entry name" value="SPEC"/>
    <property type="match status" value="4"/>
</dbReference>